<dbReference type="GO" id="GO:0009451">
    <property type="term" value="P:RNA modification"/>
    <property type="evidence" value="ECO:0007669"/>
    <property type="project" value="InterPro"/>
</dbReference>
<evidence type="ECO:0000256" key="2">
    <source>
        <dbReference type="PROSITE-ProRule" id="PRU00708"/>
    </source>
</evidence>
<name>A0A9Q1M8X9_9SOLA</name>
<dbReference type="Pfam" id="PF01535">
    <property type="entry name" value="PPR"/>
    <property type="match status" value="3"/>
</dbReference>
<reference evidence="4" key="1">
    <citation type="journal article" date="2023" name="Proc. Natl. Acad. Sci. U.S.A.">
        <title>Genomic and structural basis for evolution of tropane alkaloid biosynthesis.</title>
        <authorList>
            <person name="Wanga Y.-J."/>
            <person name="Taina T."/>
            <person name="Yua J.-Y."/>
            <person name="Lia J."/>
            <person name="Xua B."/>
            <person name="Chenc J."/>
            <person name="D'Auriad J.C."/>
            <person name="Huanga J.-P."/>
            <person name="Huanga S.-X."/>
        </authorList>
    </citation>
    <scope>NUCLEOTIDE SEQUENCE [LARGE SCALE GENOMIC DNA]</scope>
    <source>
        <strain evidence="4">cv. KIB-2019</strain>
    </source>
</reference>
<dbReference type="InterPro" id="IPR046960">
    <property type="entry name" value="PPR_At4g14850-like_plant"/>
</dbReference>
<proteinExistence type="predicted"/>
<dbReference type="OrthoDB" id="724816at2759"/>
<keyword evidence="4" id="KW-1185">Reference proteome</keyword>
<dbReference type="GO" id="GO:0003723">
    <property type="term" value="F:RNA binding"/>
    <property type="evidence" value="ECO:0007669"/>
    <property type="project" value="InterPro"/>
</dbReference>
<protein>
    <recommendedName>
        <fullName evidence="5">Pentatricopeptide repeat-containing protein</fullName>
    </recommendedName>
</protein>
<dbReference type="InterPro" id="IPR011990">
    <property type="entry name" value="TPR-like_helical_dom_sf"/>
</dbReference>
<dbReference type="PANTHER" id="PTHR47926">
    <property type="entry name" value="PENTATRICOPEPTIDE REPEAT-CONTAINING PROTEIN"/>
    <property type="match status" value="1"/>
</dbReference>
<dbReference type="NCBIfam" id="TIGR00756">
    <property type="entry name" value="PPR"/>
    <property type="match status" value="1"/>
</dbReference>
<evidence type="ECO:0008006" key="5">
    <source>
        <dbReference type="Google" id="ProtNLM"/>
    </source>
</evidence>
<evidence type="ECO:0000256" key="1">
    <source>
        <dbReference type="ARBA" id="ARBA00022737"/>
    </source>
</evidence>
<gene>
    <name evidence="3" type="ORF">K7X08_000707</name>
</gene>
<evidence type="ECO:0000313" key="4">
    <source>
        <dbReference type="Proteomes" id="UP001152561"/>
    </source>
</evidence>
<evidence type="ECO:0000313" key="3">
    <source>
        <dbReference type="EMBL" id="KAJ8551337.1"/>
    </source>
</evidence>
<dbReference type="Gene3D" id="1.25.40.10">
    <property type="entry name" value="Tetratricopeptide repeat domain"/>
    <property type="match status" value="2"/>
</dbReference>
<dbReference type="AlphaFoldDB" id="A0A9Q1M8X9"/>
<dbReference type="Proteomes" id="UP001152561">
    <property type="component" value="Unassembled WGS sequence"/>
</dbReference>
<dbReference type="EMBL" id="JAJAGQ010000010">
    <property type="protein sequence ID" value="KAJ8551337.1"/>
    <property type="molecule type" value="Genomic_DNA"/>
</dbReference>
<dbReference type="PROSITE" id="PS51375">
    <property type="entry name" value="PPR"/>
    <property type="match status" value="1"/>
</dbReference>
<dbReference type="PANTHER" id="PTHR47926:SF511">
    <property type="entry name" value="PENTATRICOPEPTIDE REPEAT-CONTAINING PROTEIN"/>
    <property type="match status" value="1"/>
</dbReference>
<sequence>MSRRALLHVSVSSLSQLNSQSLFSLEYAVKLLKKLADDGNIKLGKVVHALLIVSNHASEDHVIQNNCLINLYSRCGQLAVARQVFNRLQQRNVFSWSILMAGYLHNGFTWKVPKLFKDMISVDNLFPNEYVLSTVLSSCSSGGLLHEGRQCHALVLKSGLVFHQYVKNALLSFYTVSSDMEGVREILKSVPGLDNITYNSVLKGFLDHGYTSEALGVFSRMLAEGSVGDSIGYVNVFGLCARLKDLKLGQQVQCRMLKSGLQLDVFLSSAIMDMYGKCGEILVSLNKAFVTTNHKFARGEKCA</sequence>
<keyword evidence="1" id="KW-0677">Repeat</keyword>
<feature type="repeat" description="PPR" evidence="2">
    <location>
        <begin position="194"/>
        <end position="228"/>
    </location>
</feature>
<organism evidence="3 4">
    <name type="scientific">Anisodus acutangulus</name>
    <dbReference type="NCBI Taxonomy" id="402998"/>
    <lineage>
        <taxon>Eukaryota</taxon>
        <taxon>Viridiplantae</taxon>
        <taxon>Streptophyta</taxon>
        <taxon>Embryophyta</taxon>
        <taxon>Tracheophyta</taxon>
        <taxon>Spermatophyta</taxon>
        <taxon>Magnoliopsida</taxon>
        <taxon>eudicotyledons</taxon>
        <taxon>Gunneridae</taxon>
        <taxon>Pentapetalae</taxon>
        <taxon>asterids</taxon>
        <taxon>lamiids</taxon>
        <taxon>Solanales</taxon>
        <taxon>Solanaceae</taxon>
        <taxon>Solanoideae</taxon>
        <taxon>Hyoscyameae</taxon>
        <taxon>Anisodus</taxon>
    </lineage>
</organism>
<comment type="caution">
    <text evidence="3">The sequence shown here is derived from an EMBL/GenBank/DDBJ whole genome shotgun (WGS) entry which is preliminary data.</text>
</comment>
<accession>A0A9Q1M8X9</accession>
<dbReference type="InterPro" id="IPR002885">
    <property type="entry name" value="PPR_rpt"/>
</dbReference>